<evidence type="ECO:0000256" key="3">
    <source>
        <dbReference type="SAM" id="SignalP"/>
    </source>
</evidence>
<sequence>MKFFFVLVCTILLHSSTFGQIILTQTHSDATIGLDRKAFLGLGNTSQSSDGYAHDFTLPERTSSCERISAISVVINLTSYTNNSLPGCPPITLYYNLFYGCGTYSGGATCLPATNLIAEPNFAPNTSPPTFNFGNPLGSPLNANIEPDFGDNLSVDIIPVSNPGCNSVSNGRISYEYTITVTVSVEEVPDVSPTFTQVPAICEGEALSALPTTSENGITGTWSPALDNTTTTEYTFTPDAGQCASTQTMTITVNPATTPTFTQRPAICEGETLSPLPTTSENGITGTWSPALDNSTTTEYTFTPDTGQCARTQTMTITVNPATTPTFTQIPAICQGETLSPLPTTSENGITGTWSPALDNTTTTEYTFTPDTGQCASIQTITITVNPATTPTFTQVSAICEGETLSPLPTTSENGISGTWSPALDDTTTTEYTFTPDTGQCASIQTITITVNPATTPTFTQVSAICEGETLSPLPTTSENGITGTWSPALDNSTTTEYTFTPDTGQCARTQTMTITVNPATTPTFTQRPAICQGETISVLPTTSENGITGTWSPALDNSTTTEYTFTPDAGQCASNQTMTITVNPATTPTFTQVPAICQGETISVLPTTSENGITGTWSPALDNSTTTEYTFTPDAGQCATIQTMTITVNPVDTLPTFTQVPAICEGETVSPLPTTSENGITGTWSPALDNSTTTEYTFTPDAGQCASTQTMTIVVNINTAPVISEVKTNGFDIEIITSETGDFSYSIDGRNFQYGNIFYGIRGGRYSITVRDNSGCGQDVLSHLHFVIPKFFTPNNDGFNDFFEIRGIQEFGNSEVNIFDRFGKLLKSYRNSPVVWDGTYLGNLLPTNDYWYQIIIDGEEFTGHFTLKR</sequence>
<feature type="compositionally biased region" description="Polar residues" evidence="2">
    <location>
        <begin position="275"/>
        <end position="292"/>
    </location>
</feature>
<evidence type="ECO:0000256" key="1">
    <source>
        <dbReference type="ARBA" id="ARBA00022729"/>
    </source>
</evidence>
<accession>A0A506PMF5</accession>
<comment type="caution">
    <text evidence="4">The sequence shown here is derived from an EMBL/GenBank/DDBJ whole genome shotgun (WGS) entry which is preliminary data.</text>
</comment>
<keyword evidence="5" id="KW-1185">Reference proteome</keyword>
<dbReference type="EMBL" id="VHIQ01000002">
    <property type="protein sequence ID" value="TPV35046.1"/>
    <property type="molecule type" value="Genomic_DNA"/>
</dbReference>
<evidence type="ECO:0000256" key="2">
    <source>
        <dbReference type="SAM" id="MobiDB-lite"/>
    </source>
</evidence>
<dbReference type="Gene3D" id="2.60.40.1220">
    <property type="match status" value="6"/>
</dbReference>
<dbReference type="AlphaFoldDB" id="A0A506PMF5"/>
<feature type="region of interest" description="Disordered" evidence="2">
    <location>
        <begin position="272"/>
        <end position="292"/>
    </location>
</feature>
<keyword evidence="1 3" id="KW-0732">Signal</keyword>
<dbReference type="NCBIfam" id="TIGR04131">
    <property type="entry name" value="Bac_Flav_CTERM"/>
    <property type="match status" value="1"/>
</dbReference>
<dbReference type="InterPro" id="IPR026341">
    <property type="entry name" value="T9SS_type_B"/>
</dbReference>
<organism evidence="4 5">
    <name type="scientific">Paucihalobacter ruber</name>
    <dbReference type="NCBI Taxonomy" id="2567861"/>
    <lineage>
        <taxon>Bacteria</taxon>
        <taxon>Pseudomonadati</taxon>
        <taxon>Bacteroidota</taxon>
        <taxon>Flavobacteriia</taxon>
        <taxon>Flavobacteriales</taxon>
        <taxon>Flavobacteriaceae</taxon>
        <taxon>Paucihalobacter</taxon>
    </lineage>
</organism>
<feature type="signal peptide" evidence="3">
    <location>
        <begin position="1"/>
        <end position="19"/>
    </location>
</feature>
<dbReference type="Pfam" id="PF13585">
    <property type="entry name" value="CHU_C"/>
    <property type="match status" value="1"/>
</dbReference>
<evidence type="ECO:0000313" key="5">
    <source>
        <dbReference type="Proteomes" id="UP000317332"/>
    </source>
</evidence>
<reference evidence="4 5" key="1">
    <citation type="submission" date="2019-06" db="EMBL/GenBank/DDBJ databases">
        <title>Flavobacteriaceae Paucihalobacterium erythroidium CWB-1, complete genome.</title>
        <authorList>
            <person name="Wu S."/>
        </authorList>
    </citation>
    <scope>NUCLEOTIDE SEQUENCE [LARGE SCALE GENOMIC DNA]</scope>
    <source>
        <strain evidence="4 5">CWB-1</strain>
    </source>
</reference>
<evidence type="ECO:0000313" key="4">
    <source>
        <dbReference type="EMBL" id="TPV35046.1"/>
    </source>
</evidence>
<protein>
    <submittedName>
        <fullName evidence="4">T9SS type B sorting domain-containing protein</fullName>
    </submittedName>
</protein>
<dbReference type="InterPro" id="IPR014755">
    <property type="entry name" value="Cu-Rt/internalin_Ig-like"/>
</dbReference>
<dbReference type="OrthoDB" id="9765926at2"/>
<name>A0A506PMF5_9FLAO</name>
<dbReference type="Proteomes" id="UP000317332">
    <property type="component" value="Unassembled WGS sequence"/>
</dbReference>
<feature type="chain" id="PRO_5021284630" evidence="3">
    <location>
        <begin position="20"/>
        <end position="870"/>
    </location>
</feature>
<proteinExistence type="predicted"/>
<gene>
    <name evidence="4" type="ORF">FJ651_05850</name>
</gene>